<dbReference type="GO" id="GO:0005524">
    <property type="term" value="F:ATP binding"/>
    <property type="evidence" value="ECO:0007669"/>
    <property type="project" value="UniProtKB-KW"/>
</dbReference>
<accession>A0A1H1SXD8</accession>
<keyword evidence="7 16" id="KW-0812">Transmembrane</keyword>
<evidence type="ECO:0000256" key="10">
    <source>
        <dbReference type="ARBA" id="ARBA00022840"/>
    </source>
</evidence>
<dbReference type="CDD" id="cd00075">
    <property type="entry name" value="HATPase"/>
    <property type="match status" value="1"/>
</dbReference>
<dbReference type="InterPro" id="IPR003660">
    <property type="entry name" value="HAMP_dom"/>
</dbReference>
<dbReference type="Gene3D" id="3.30.565.10">
    <property type="entry name" value="Histidine kinase-like ATPase, C-terminal domain"/>
    <property type="match status" value="1"/>
</dbReference>
<gene>
    <name evidence="19" type="ORF">SAMN04489717_2962</name>
</gene>
<dbReference type="PRINTS" id="PR00344">
    <property type="entry name" value="BCTRLSENSOR"/>
</dbReference>
<name>A0A1H1SXD8_9ACTN</name>
<evidence type="ECO:0000256" key="14">
    <source>
        <dbReference type="ARBA" id="ARBA00035305"/>
    </source>
</evidence>
<comment type="catalytic activity">
    <reaction evidence="1">
        <text>ATP + protein L-histidine = ADP + protein N-phospho-L-histidine.</text>
        <dbReference type="EC" id="2.7.13.3"/>
    </reaction>
</comment>
<dbReference type="STRING" id="117157.SAMN04489717_2962"/>
<dbReference type="EMBL" id="LT629732">
    <property type="protein sequence ID" value="SDS52386.1"/>
    <property type="molecule type" value="Genomic_DNA"/>
</dbReference>
<keyword evidence="10" id="KW-0067">ATP-binding</keyword>
<evidence type="ECO:0000256" key="3">
    <source>
        <dbReference type="ARBA" id="ARBA00012438"/>
    </source>
</evidence>
<dbReference type="InterPro" id="IPR036890">
    <property type="entry name" value="HATPase_C_sf"/>
</dbReference>
<keyword evidence="11 16" id="KW-1133">Transmembrane helix</keyword>
<sequence>MQTLASILRPAARLARRPAGVWRRSLHLRVVTGTLVLSALVTVFVGWILLRQVTDGVVHAKVVASVGEASAGFRSAQAAIDAAEPSGDPSELTTQLAQDIALRGASGGLYDVVLDVLPAEGGSQTVARSTRATVLPASVPADLRAQVQRDKVAYRYTLIRRANEPDSPGIAVGSQLVEPRSGATLDIYYLFDLQQQQDTLNLLRRSLVAVGVLIVVLLGCVAWFVTRQVVTPVRMARQVAERLAAGLLDQRMRVRGEDDLARLAGSFNQMATSLQRQIRQLEELSRVQRRFVSDVSHELRTPLTTVRMAADVLYEARKEFDPSVARASELLQAELDRFEALLGDLLEISRFDAGAAALLLEDADLREIARRVVEAAQPIANRKGSGLDLHLPHTPVVAEMDSRRIERVLRNLVINAIEYGEGRDVVVRVAGDGEAAAVSVRDHGIGLKPGESAMVFERFWRADPARARTTGGTGLGLAIALEDVLLHGGWLQAWGEPGRGAHFRLTLPRTVGDTLDHSPIALVPGEGGTPRLARADIPRALGPGTSPPSPSISATSSTSTSSTSTMSPSSPSSTPPSSPSSSAPSSTQSGGAAGGAR</sequence>
<dbReference type="CDD" id="cd00082">
    <property type="entry name" value="HisKA"/>
    <property type="match status" value="1"/>
</dbReference>
<dbReference type="PANTHER" id="PTHR43547:SF2">
    <property type="entry name" value="HYBRID SIGNAL TRANSDUCTION HISTIDINE KINASE C"/>
    <property type="match status" value="1"/>
</dbReference>
<keyword evidence="13 16" id="KW-0472">Membrane</keyword>
<dbReference type="SMART" id="SM00304">
    <property type="entry name" value="HAMP"/>
    <property type="match status" value="1"/>
</dbReference>
<keyword evidence="20" id="KW-1185">Reference proteome</keyword>
<dbReference type="RefSeq" id="WP_241827427.1">
    <property type="nucleotide sequence ID" value="NZ_LT629732.1"/>
</dbReference>
<keyword evidence="5" id="KW-0597">Phosphoprotein</keyword>
<protein>
    <recommendedName>
        <fullName evidence="14">Sensor histidine kinase MtrB</fullName>
        <ecNumber evidence="3">2.7.13.3</ecNumber>
    </recommendedName>
</protein>
<evidence type="ECO:0000313" key="19">
    <source>
        <dbReference type="EMBL" id="SDS52386.1"/>
    </source>
</evidence>
<dbReference type="PANTHER" id="PTHR43547">
    <property type="entry name" value="TWO-COMPONENT HISTIDINE KINASE"/>
    <property type="match status" value="1"/>
</dbReference>
<dbReference type="InterPro" id="IPR005467">
    <property type="entry name" value="His_kinase_dom"/>
</dbReference>
<dbReference type="Gene3D" id="6.10.340.10">
    <property type="match status" value="1"/>
</dbReference>
<dbReference type="InterPro" id="IPR003661">
    <property type="entry name" value="HisK_dim/P_dom"/>
</dbReference>
<keyword evidence="6" id="KW-0808">Transferase</keyword>
<dbReference type="InterPro" id="IPR003594">
    <property type="entry name" value="HATPase_dom"/>
</dbReference>
<dbReference type="AlphaFoldDB" id="A0A1H1SXD8"/>
<evidence type="ECO:0000256" key="6">
    <source>
        <dbReference type="ARBA" id="ARBA00022679"/>
    </source>
</evidence>
<dbReference type="SUPFAM" id="SSF55874">
    <property type="entry name" value="ATPase domain of HSP90 chaperone/DNA topoisomerase II/histidine kinase"/>
    <property type="match status" value="1"/>
</dbReference>
<evidence type="ECO:0000256" key="7">
    <source>
        <dbReference type="ARBA" id="ARBA00022692"/>
    </source>
</evidence>
<keyword evidence="9 19" id="KW-0418">Kinase</keyword>
<evidence type="ECO:0000256" key="8">
    <source>
        <dbReference type="ARBA" id="ARBA00022741"/>
    </source>
</evidence>
<dbReference type="Pfam" id="PF00512">
    <property type="entry name" value="HisKA"/>
    <property type="match status" value="1"/>
</dbReference>
<organism evidence="19 20">
    <name type="scientific">Actinopolymorpha singaporensis</name>
    <dbReference type="NCBI Taxonomy" id="117157"/>
    <lineage>
        <taxon>Bacteria</taxon>
        <taxon>Bacillati</taxon>
        <taxon>Actinomycetota</taxon>
        <taxon>Actinomycetes</taxon>
        <taxon>Propionibacteriales</taxon>
        <taxon>Actinopolymorphaceae</taxon>
        <taxon>Actinopolymorpha</taxon>
    </lineage>
</organism>
<dbReference type="GO" id="GO:0005886">
    <property type="term" value="C:plasma membrane"/>
    <property type="evidence" value="ECO:0007669"/>
    <property type="project" value="UniProtKB-SubCell"/>
</dbReference>
<evidence type="ECO:0000256" key="12">
    <source>
        <dbReference type="ARBA" id="ARBA00023012"/>
    </source>
</evidence>
<reference evidence="19 20" key="1">
    <citation type="submission" date="2016-10" db="EMBL/GenBank/DDBJ databases">
        <authorList>
            <person name="de Groot N.N."/>
        </authorList>
    </citation>
    <scope>NUCLEOTIDE SEQUENCE [LARGE SCALE GENOMIC DNA]</scope>
    <source>
        <strain evidence="19 20">DSM 22024</strain>
    </source>
</reference>
<evidence type="ECO:0000256" key="4">
    <source>
        <dbReference type="ARBA" id="ARBA00022475"/>
    </source>
</evidence>
<feature type="transmembrane region" description="Helical" evidence="16">
    <location>
        <begin position="207"/>
        <end position="225"/>
    </location>
</feature>
<dbReference type="EC" id="2.7.13.3" evidence="3"/>
<feature type="compositionally biased region" description="Low complexity" evidence="15">
    <location>
        <begin position="579"/>
        <end position="590"/>
    </location>
</feature>
<dbReference type="PROSITE" id="PS50885">
    <property type="entry name" value="HAMP"/>
    <property type="match status" value="1"/>
</dbReference>
<evidence type="ECO:0000259" key="17">
    <source>
        <dbReference type="PROSITE" id="PS50109"/>
    </source>
</evidence>
<dbReference type="SMART" id="SM00388">
    <property type="entry name" value="HisKA"/>
    <property type="match status" value="1"/>
</dbReference>
<dbReference type="InterPro" id="IPR036097">
    <property type="entry name" value="HisK_dim/P_sf"/>
</dbReference>
<dbReference type="PROSITE" id="PS50109">
    <property type="entry name" value="HIS_KIN"/>
    <property type="match status" value="1"/>
</dbReference>
<proteinExistence type="predicted"/>
<dbReference type="SUPFAM" id="SSF47384">
    <property type="entry name" value="Homodimeric domain of signal transducing histidine kinase"/>
    <property type="match status" value="1"/>
</dbReference>
<feature type="transmembrane region" description="Helical" evidence="16">
    <location>
        <begin position="26"/>
        <end position="50"/>
    </location>
</feature>
<dbReference type="Pfam" id="PF02518">
    <property type="entry name" value="HATPase_c"/>
    <property type="match status" value="1"/>
</dbReference>
<feature type="compositionally biased region" description="Low complexity" evidence="15">
    <location>
        <begin position="551"/>
        <end position="572"/>
    </location>
</feature>
<dbReference type="FunFam" id="1.10.287.130:FF:000010">
    <property type="entry name" value="Two-component sensor histidine kinase"/>
    <property type="match status" value="1"/>
</dbReference>
<evidence type="ECO:0000256" key="15">
    <source>
        <dbReference type="SAM" id="MobiDB-lite"/>
    </source>
</evidence>
<dbReference type="GO" id="GO:0000155">
    <property type="term" value="F:phosphorelay sensor kinase activity"/>
    <property type="evidence" value="ECO:0007669"/>
    <property type="project" value="InterPro"/>
</dbReference>
<dbReference type="CDD" id="cd06225">
    <property type="entry name" value="HAMP"/>
    <property type="match status" value="1"/>
</dbReference>
<dbReference type="Gene3D" id="1.10.287.130">
    <property type="match status" value="1"/>
</dbReference>
<dbReference type="InterPro" id="IPR004358">
    <property type="entry name" value="Sig_transdc_His_kin-like_C"/>
</dbReference>
<dbReference type="SUPFAM" id="SSF158472">
    <property type="entry name" value="HAMP domain-like"/>
    <property type="match status" value="1"/>
</dbReference>
<dbReference type="SMART" id="SM00387">
    <property type="entry name" value="HATPase_c"/>
    <property type="match status" value="1"/>
</dbReference>
<feature type="domain" description="HAMP" evidence="18">
    <location>
        <begin position="227"/>
        <end position="279"/>
    </location>
</feature>
<evidence type="ECO:0000259" key="18">
    <source>
        <dbReference type="PROSITE" id="PS50885"/>
    </source>
</evidence>
<evidence type="ECO:0000256" key="11">
    <source>
        <dbReference type="ARBA" id="ARBA00022989"/>
    </source>
</evidence>
<evidence type="ECO:0000256" key="9">
    <source>
        <dbReference type="ARBA" id="ARBA00022777"/>
    </source>
</evidence>
<feature type="domain" description="Histidine kinase" evidence="17">
    <location>
        <begin position="294"/>
        <end position="511"/>
    </location>
</feature>
<dbReference type="FunFam" id="3.30.565.10:FF:000013">
    <property type="entry name" value="Two-component sensor histidine kinase"/>
    <property type="match status" value="1"/>
</dbReference>
<comment type="subcellular location">
    <subcellularLocation>
        <location evidence="2">Cell membrane</location>
        <topology evidence="2">Multi-pass membrane protein</topology>
    </subcellularLocation>
</comment>
<keyword evidence="8" id="KW-0547">Nucleotide-binding</keyword>
<evidence type="ECO:0000313" key="20">
    <source>
        <dbReference type="Proteomes" id="UP000198983"/>
    </source>
</evidence>
<evidence type="ECO:0000256" key="5">
    <source>
        <dbReference type="ARBA" id="ARBA00022553"/>
    </source>
</evidence>
<dbReference type="NCBIfam" id="NF040691">
    <property type="entry name" value="MtrAB_MtrB"/>
    <property type="match status" value="1"/>
</dbReference>
<keyword evidence="4" id="KW-1003">Cell membrane</keyword>
<evidence type="ECO:0000256" key="2">
    <source>
        <dbReference type="ARBA" id="ARBA00004651"/>
    </source>
</evidence>
<dbReference type="InterPro" id="IPR047669">
    <property type="entry name" value="MtrAB_MtrB"/>
</dbReference>
<evidence type="ECO:0000256" key="13">
    <source>
        <dbReference type="ARBA" id="ARBA00023136"/>
    </source>
</evidence>
<keyword evidence="12" id="KW-0902">Two-component regulatory system</keyword>
<dbReference type="Proteomes" id="UP000198983">
    <property type="component" value="Chromosome I"/>
</dbReference>
<feature type="region of interest" description="Disordered" evidence="15">
    <location>
        <begin position="518"/>
        <end position="597"/>
    </location>
</feature>
<evidence type="ECO:0000256" key="1">
    <source>
        <dbReference type="ARBA" id="ARBA00000085"/>
    </source>
</evidence>
<dbReference type="Pfam" id="PF00672">
    <property type="entry name" value="HAMP"/>
    <property type="match status" value="1"/>
</dbReference>
<evidence type="ECO:0000256" key="16">
    <source>
        <dbReference type="SAM" id="Phobius"/>
    </source>
</evidence>